<evidence type="ECO:0000313" key="9">
    <source>
        <dbReference type="Proteomes" id="UP000322080"/>
    </source>
</evidence>
<accession>A0A5D0R8H0</accession>
<dbReference type="SUPFAM" id="SSF51120">
    <property type="entry name" value="beta-Roll"/>
    <property type="match status" value="4"/>
</dbReference>
<dbReference type="PANTHER" id="PTHR38340">
    <property type="entry name" value="S-LAYER PROTEIN"/>
    <property type="match status" value="1"/>
</dbReference>
<sequence length="928" mass="94213">MQFQVRGIITDGYEALDSAISDLELVGNGATAHVYALSGPNGGLVSLRLSENGGTTVLDHQFFNPSWASGITRDLALVDTGNGLRAVIGATGPTALGSYSLPANGSIGGFTAYSGFTAPEGRLPALIETPEGLVVAQPDGGFSAYTVTGPNALTHQSDMPDSPGALRGAITRFATLEVGTSDILIAASGSDHAITSYRLTPNGPVAADKSGPDQGVGLMVPTALATAEIGGAQYLIVASAQDTAGALSVFLVGATGSLTPTDHVLDTLETRFGGVQSVAAMSAGGITYLVAGGADDGLSLFALLPGGQLQYLTSIEDRHDTSLQNVTAIAGTVLGDTLRLLVASQAESGLTDLAIDIADQGITHAATEGGQTFSGSAGDDFLIGNSGKDQISGGNGDDVIVDGAGRDLMTGGGGRDLFVLRNDGTEDIITDFNPALDRLDLSAWPMFHDPASLTITPTATGAEVVWRGEVLVLHGPGQTTLNPAAVRAAVLAGLNRPLDLSDYEFPADTAHDITGTDGDDILFGGPGDQTIAPGSGNDTVWAGDGNDSVFGGAGVKLVHLEDGDDLFRDLSESQGSDGDVIIAGAGCDVIFTGSGEDLIDGGDDCDFIRSGAGNDLVLAGGGDDIVYGGSGWDRIEGGPGNDKLYGGAHRDRLFGDGGDDFLNGGDGDDMLFGRDGDDTLIGEDGDDVLRGDAGADTLRGGNGNDTLSGGDGDDLLFGGDGEDTIHGADGNDRLYGGYGMDLMNGGAGDDYLDGGTARDRIRGNEGNDIIIGGHGHDRLSGGDGNDFIRGGSQNDFLWGGTGNDDLAGDSGDDRLIGQLGNDLLDGGSGNDRLFGGPGADRLIGGAGDDLLSGGIAADTFVFDTDTSGYDRITDFNPDVDLIVIRQATASDLTLSSAAGDLRISWDNGEITLNGIAPGEFSLSDILFE</sequence>
<dbReference type="InterPro" id="IPR018511">
    <property type="entry name" value="Hemolysin-typ_Ca-bd_CS"/>
</dbReference>
<dbReference type="SUPFAM" id="SSF89372">
    <property type="entry name" value="Fucose-specific lectin"/>
    <property type="match status" value="1"/>
</dbReference>
<keyword evidence="4" id="KW-0800">Toxin</keyword>
<organism evidence="8 9">
    <name type="scientific">Maritimibacter fusiformis</name>
    <dbReference type="NCBI Taxonomy" id="2603819"/>
    <lineage>
        <taxon>Bacteria</taxon>
        <taxon>Pseudomonadati</taxon>
        <taxon>Pseudomonadota</taxon>
        <taxon>Alphaproteobacteria</taxon>
        <taxon>Rhodobacterales</taxon>
        <taxon>Roseobacteraceae</taxon>
        <taxon>Maritimibacter</taxon>
    </lineage>
</organism>
<evidence type="ECO:0000256" key="5">
    <source>
        <dbReference type="ARBA" id="ARBA00022737"/>
    </source>
</evidence>
<dbReference type="AlphaFoldDB" id="A0A5D0R8H0"/>
<dbReference type="InterPro" id="IPR003995">
    <property type="entry name" value="RTX_toxin_determinant-A"/>
</dbReference>
<keyword evidence="3" id="KW-0964">Secreted</keyword>
<keyword evidence="5" id="KW-0677">Repeat</keyword>
<dbReference type="GO" id="GO:0016020">
    <property type="term" value="C:membrane"/>
    <property type="evidence" value="ECO:0007669"/>
    <property type="project" value="UniProtKB-SubCell"/>
</dbReference>
<evidence type="ECO:0000256" key="2">
    <source>
        <dbReference type="ARBA" id="ARBA00004613"/>
    </source>
</evidence>
<dbReference type="PRINTS" id="PR00313">
    <property type="entry name" value="CABNDNGRPT"/>
</dbReference>
<evidence type="ECO:0000256" key="7">
    <source>
        <dbReference type="ARBA" id="ARBA00023136"/>
    </source>
</evidence>
<gene>
    <name evidence="8" type="ORF">FVF75_16115</name>
</gene>
<dbReference type="Pfam" id="PF00353">
    <property type="entry name" value="HemolysinCabind"/>
    <property type="match status" value="7"/>
</dbReference>
<dbReference type="PRINTS" id="PR01488">
    <property type="entry name" value="RTXTOXINA"/>
</dbReference>
<keyword evidence="9" id="KW-1185">Reference proteome</keyword>
<reference evidence="8 9" key="1">
    <citation type="submission" date="2019-08" db="EMBL/GenBank/DDBJ databases">
        <title>Identification of a novel species of the genus Boseongicola.</title>
        <authorList>
            <person name="Zhang X.-Q."/>
        </authorList>
    </citation>
    <scope>NUCLEOTIDE SEQUENCE [LARGE SCALE GENOMIC DNA]</scope>
    <source>
        <strain evidence="8 9">HY14</strain>
    </source>
</reference>
<dbReference type="InterPro" id="IPR011049">
    <property type="entry name" value="Serralysin-like_metalloprot_C"/>
</dbReference>
<evidence type="ECO:0000256" key="1">
    <source>
        <dbReference type="ARBA" id="ARBA00004370"/>
    </source>
</evidence>
<evidence type="ECO:0008006" key="10">
    <source>
        <dbReference type="Google" id="ProtNLM"/>
    </source>
</evidence>
<evidence type="ECO:0000256" key="4">
    <source>
        <dbReference type="ARBA" id="ARBA00022656"/>
    </source>
</evidence>
<evidence type="ECO:0000256" key="3">
    <source>
        <dbReference type="ARBA" id="ARBA00022525"/>
    </source>
</evidence>
<dbReference type="EMBL" id="VSIY01000015">
    <property type="protein sequence ID" value="TYB77777.1"/>
    <property type="molecule type" value="Genomic_DNA"/>
</dbReference>
<comment type="caution">
    <text evidence="8">The sequence shown here is derived from an EMBL/GenBank/DDBJ whole genome shotgun (WGS) entry which is preliminary data.</text>
</comment>
<dbReference type="Gene3D" id="2.150.10.10">
    <property type="entry name" value="Serralysin-like metalloprotease, C-terminal"/>
    <property type="match status" value="6"/>
</dbReference>
<dbReference type="GO" id="GO:0090729">
    <property type="term" value="F:toxin activity"/>
    <property type="evidence" value="ECO:0007669"/>
    <property type="project" value="UniProtKB-KW"/>
</dbReference>
<comment type="subcellular location">
    <subcellularLocation>
        <location evidence="1">Membrane</location>
    </subcellularLocation>
    <subcellularLocation>
        <location evidence="2">Secreted</location>
    </subcellularLocation>
</comment>
<keyword evidence="6" id="KW-0843">Virulence</keyword>
<dbReference type="InterPro" id="IPR050557">
    <property type="entry name" value="RTX_toxin/Mannuronan_C5-epim"/>
</dbReference>
<name>A0A5D0R8H0_9RHOB</name>
<dbReference type="PROSITE" id="PS00330">
    <property type="entry name" value="HEMOLYSIN_CALCIUM"/>
    <property type="match status" value="7"/>
</dbReference>
<keyword evidence="7" id="KW-0472">Membrane</keyword>
<dbReference type="GO" id="GO:0005509">
    <property type="term" value="F:calcium ion binding"/>
    <property type="evidence" value="ECO:0007669"/>
    <property type="project" value="InterPro"/>
</dbReference>
<dbReference type="RefSeq" id="WP_148379815.1">
    <property type="nucleotide sequence ID" value="NZ_VSIY01000015.1"/>
</dbReference>
<dbReference type="GO" id="GO:0005576">
    <property type="term" value="C:extracellular region"/>
    <property type="evidence" value="ECO:0007669"/>
    <property type="project" value="UniProtKB-SubCell"/>
</dbReference>
<proteinExistence type="predicted"/>
<dbReference type="Proteomes" id="UP000322080">
    <property type="component" value="Unassembled WGS sequence"/>
</dbReference>
<protein>
    <recommendedName>
        <fullName evidence="10">Calcium-binding protein</fullName>
    </recommendedName>
</protein>
<dbReference type="InterPro" id="IPR001343">
    <property type="entry name" value="Hemolysn_Ca-bd"/>
</dbReference>
<evidence type="ECO:0000313" key="8">
    <source>
        <dbReference type="EMBL" id="TYB77777.1"/>
    </source>
</evidence>
<evidence type="ECO:0000256" key="6">
    <source>
        <dbReference type="ARBA" id="ARBA00023026"/>
    </source>
</evidence>
<dbReference type="PANTHER" id="PTHR38340:SF1">
    <property type="entry name" value="S-LAYER PROTEIN"/>
    <property type="match status" value="1"/>
</dbReference>